<name>A0ABV9FT24_9NOCA</name>
<reference evidence="3" key="1">
    <citation type="journal article" date="2019" name="Int. J. Syst. Evol. Microbiol.">
        <title>The Global Catalogue of Microorganisms (GCM) 10K type strain sequencing project: providing services to taxonomists for standard genome sequencing and annotation.</title>
        <authorList>
            <consortium name="The Broad Institute Genomics Platform"/>
            <consortium name="The Broad Institute Genome Sequencing Center for Infectious Disease"/>
            <person name="Wu L."/>
            <person name="Ma J."/>
        </authorList>
    </citation>
    <scope>NUCLEOTIDE SEQUENCE [LARGE SCALE GENOMIC DNA]</scope>
    <source>
        <strain evidence="3">CCUG 54520</strain>
    </source>
</reference>
<sequence length="71" mass="7076">MNVSHSPGAQLDIDDGKKGAGAADAAAGTASESAPVAAIIAAVLPKALRVNIGFPFLEPGFACSSLRIRIT</sequence>
<evidence type="ECO:0000256" key="1">
    <source>
        <dbReference type="SAM" id="MobiDB-lite"/>
    </source>
</evidence>
<proteinExistence type="predicted"/>
<dbReference type="Proteomes" id="UP001595914">
    <property type="component" value="Unassembled WGS sequence"/>
</dbReference>
<dbReference type="EMBL" id="JBHSFO010000004">
    <property type="protein sequence ID" value="MFC4604163.1"/>
    <property type="molecule type" value="Genomic_DNA"/>
</dbReference>
<feature type="region of interest" description="Disordered" evidence="1">
    <location>
        <begin position="1"/>
        <end position="30"/>
    </location>
</feature>
<organism evidence="2 3">
    <name type="scientific">Rhodococcus kronopolitis</name>
    <dbReference type="NCBI Taxonomy" id="1460226"/>
    <lineage>
        <taxon>Bacteria</taxon>
        <taxon>Bacillati</taxon>
        <taxon>Actinomycetota</taxon>
        <taxon>Actinomycetes</taxon>
        <taxon>Mycobacteriales</taxon>
        <taxon>Nocardiaceae</taxon>
        <taxon>Rhodococcus</taxon>
    </lineage>
</organism>
<comment type="caution">
    <text evidence="2">The sequence shown here is derived from an EMBL/GenBank/DDBJ whole genome shotgun (WGS) entry which is preliminary data.</text>
</comment>
<gene>
    <name evidence="2" type="ORF">ACFO6S_10750</name>
</gene>
<evidence type="ECO:0000313" key="2">
    <source>
        <dbReference type="EMBL" id="MFC4604163.1"/>
    </source>
</evidence>
<accession>A0ABV9FT24</accession>
<evidence type="ECO:0000313" key="3">
    <source>
        <dbReference type="Proteomes" id="UP001595914"/>
    </source>
</evidence>
<keyword evidence="3" id="KW-1185">Reference proteome</keyword>
<protein>
    <submittedName>
        <fullName evidence="2">Uncharacterized protein</fullName>
    </submittedName>
</protein>
<feature type="compositionally biased region" description="Low complexity" evidence="1">
    <location>
        <begin position="20"/>
        <end position="30"/>
    </location>
</feature>